<dbReference type="Gene3D" id="3.30.497.10">
    <property type="entry name" value="Antithrombin, subunit I, domain 2"/>
    <property type="match status" value="2"/>
</dbReference>
<comment type="similarity">
    <text evidence="2">Belongs to the serpin family.</text>
</comment>
<dbReference type="SMART" id="SM00093">
    <property type="entry name" value="SERPIN"/>
    <property type="match status" value="1"/>
</dbReference>
<dbReference type="InterPro" id="IPR000215">
    <property type="entry name" value="Serpin_fam"/>
</dbReference>
<sequence>MTPKSDDTTVRAVNAMTARWVRAAVGERGTVLAAAGVWPLLALLATPAAGPARAELSTALGTAPEHAMDEARALLATLDAMDGTAAAAGVWAARSVALRPEWRARLPEGALGELTGDAAADRAALDAWARRGTDGMIERMPVAVGPGTLLVLASALLLRTTWETPFAERPVRPAEGPWAGRTLTELYRRTEDDAGLRVHTTPDGPLTDARVAGTGGLDVHLLLGPERLPGGTVLAHGVAALGGAYPVAPGAEGNGPGLALSSVPSPHGRPLTELSTARWTVDADHDLLRWPEVFGLGAVVRASAGHFPGIATRPLAVSAARQTATATFGPLGFRAAAVTAIGMRAAGMVQSPPLHSRLVTARFTRPFGFLAVHRASGLVPVAGWVTDPDPYPAV</sequence>
<accession>A0A553ZP98</accession>
<dbReference type="RefSeq" id="WP_143941274.1">
    <property type="nucleotide sequence ID" value="NZ_VKLS01000036.1"/>
</dbReference>
<dbReference type="GO" id="GO:0005615">
    <property type="term" value="C:extracellular space"/>
    <property type="evidence" value="ECO:0007669"/>
    <property type="project" value="InterPro"/>
</dbReference>
<feature type="domain" description="Serpin" evidence="3">
    <location>
        <begin position="19"/>
        <end position="388"/>
    </location>
</feature>
<dbReference type="InterPro" id="IPR036186">
    <property type="entry name" value="Serpin_sf"/>
</dbReference>
<dbReference type="PANTHER" id="PTHR11461:SF209">
    <property type="entry name" value="SERPIN-Z8-RELATED"/>
    <property type="match status" value="1"/>
</dbReference>
<dbReference type="OrthoDB" id="4847668at2"/>
<gene>
    <name evidence="4" type="ORF">FNZ23_05805</name>
</gene>
<dbReference type="InterPro" id="IPR042178">
    <property type="entry name" value="Serpin_sf_1"/>
</dbReference>
<dbReference type="SUPFAM" id="SSF56574">
    <property type="entry name" value="Serpins"/>
    <property type="match status" value="2"/>
</dbReference>
<dbReference type="GO" id="GO:0004867">
    <property type="term" value="F:serine-type endopeptidase inhibitor activity"/>
    <property type="evidence" value="ECO:0007669"/>
    <property type="project" value="InterPro"/>
</dbReference>
<organism evidence="4 5">
    <name type="scientific">Streptomyces benahoarensis</name>
    <dbReference type="NCBI Taxonomy" id="2595054"/>
    <lineage>
        <taxon>Bacteria</taxon>
        <taxon>Bacillati</taxon>
        <taxon>Actinomycetota</taxon>
        <taxon>Actinomycetes</taxon>
        <taxon>Kitasatosporales</taxon>
        <taxon>Streptomycetaceae</taxon>
        <taxon>Streptomyces</taxon>
    </lineage>
</organism>
<keyword evidence="5" id="KW-1185">Reference proteome</keyword>
<dbReference type="AlphaFoldDB" id="A0A553ZP98"/>
<evidence type="ECO:0000313" key="4">
    <source>
        <dbReference type="EMBL" id="TSB43215.1"/>
    </source>
</evidence>
<evidence type="ECO:0000313" key="5">
    <source>
        <dbReference type="Proteomes" id="UP000320888"/>
    </source>
</evidence>
<reference evidence="4 5" key="1">
    <citation type="submission" date="2019-07" db="EMBL/GenBank/DDBJ databases">
        <title>Draft genome for Streptomyces benahoarensis MZ03-48.</title>
        <authorList>
            <person name="Gonzalez-Pimentel J.L."/>
        </authorList>
    </citation>
    <scope>NUCLEOTIDE SEQUENCE [LARGE SCALE GENOMIC DNA]</scope>
    <source>
        <strain evidence="4 5">MZ03-48</strain>
    </source>
</reference>
<comment type="function">
    <text evidence="1">Probable serine protease inhibitor.</text>
</comment>
<dbReference type="InterPro" id="IPR023796">
    <property type="entry name" value="Serpin_dom"/>
</dbReference>
<proteinExistence type="inferred from homology"/>
<dbReference type="EMBL" id="VKLS01000036">
    <property type="protein sequence ID" value="TSB43215.1"/>
    <property type="molecule type" value="Genomic_DNA"/>
</dbReference>
<dbReference type="Pfam" id="PF00079">
    <property type="entry name" value="Serpin"/>
    <property type="match status" value="1"/>
</dbReference>
<dbReference type="PANTHER" id="PTHR11461">
    <property type="entry name" value="SERINE PROTEASE INHIBITOR, SERPIN"/>
    <property type="match status" value="1"/>
</dbReference>
<evidence type="ECO:0000259" key="3">
    <source>
        <dbReference type="SMART" id="SM00093"/>
    </source>
</evidence>
<evidence type="ECO:0000256" key="1">
    <source>
        <dbReference type="ARBA" id="ARBA00049586"/>
    </source>
</evidence>
<protein>
    <recommendedName>
        <fullName evidence="3">Serpin domain-containing protein</fullName>
    </recommendedName>
</protein>
<dbReference type="Proteomes" id="UP000320888">
    <property type="component" value="Unassembled WGS sequence"/>
</dbReference>
<comment type="caution">
    <text evidence="4">The sequence shown here is derived from an EMBL/GenBank/DDBJ whole genome shotgun (WGS) entry which is preliminary data.</text>
</comment>
<evidence type="ECO:0000256" key="2">
    <source>
        <dbReference type="RuleBase" id="RU000411"/>
    </source>
</evidence>
<name>A0A553ZP98_9ACTN</name>